<dbReference type="InterPro" id="IPR023996">
    <property type="entry name" value="TonB-dep_OMP_SusC/RagA"/>
</dbReference>
<feature type="signal peptide" evidence="3">
    <location>
        <begin position="1"/>
        <end position="19"/>
    </location>
</feature>
<dbReference type="InterPro" id="IPR008969">
    <property type="entry name" value="CarboxyPept-like_regulatory"/>
</dbReference>
<evidence type="ECO:0000256" key="1">
    <source>
        <dbReference type="PROSITE-ProRule" id="PRU01360"/>
    </source>
</evidence>
<keyword evidence="3" id="KW-0732">Signal</keyword>
<organism evidence="6 7">
    <name type="scientific">Candidatus Ordinivivax streblomastigis</name>
    <dbReference type="NCBI Taxonomy" id="2540710"/>
    <lineage>
        <taxon>Bacteria</taxon>
        <taxon>Pseudomonadati</taxon>
        <taxon>Bacteroidota</taxon>
        <taxon>Bacteroidia</taxon>
        <taxon>Bacteroidales</taxon>
        <taxon>Candidatus Ordinivivax</taxon>
    </lineage>
</organism>
<keyword evidence="1" id="KW-1134">Transmembrane beta strand</keyword>
<dbReference type="NCBIfam" id="TIGR04057">
    <property type="entry name" value="SusC_RagA_signa"/>
    <property type="match status" value="1"/>
</dbReference>
<dbReference type="InterPro" id="IPR000531">
    <property type="entry name" value="Beta-barrel_TonB"/>
</dbReference>
<dbReference type="InterPro" id="IPR037066">
    <property type="entry name" value="Plug_dom_sf"/>
</dbReference>
<reference evidence="6 7" key="1">
    <citation type="submission" date="2019-03" db="EMBL/GenBank/DDBJ databases">
        <title>Single cell metagenomics reveals metabolic interactions within the superorganism composed of flagellate Streblomastix strix and complex community of Bacteroidetes bacteria on its surface.</title>
        <authorList>
            <person name="Treitli S.C."/>
            <person name="Kolisko M."/>
            <person name="Husnik F."/>
            <person name="Keeling P."/>
            <person name="Hampl V."/>
        </authorList>
    </citation>
    <scope>NUCLEOTIDE SEQUENCE [LARGE SCALE GENOMIC DNA]</scope>
    <source>
        <strain evidence="6">St1</strain>
    </source>
</reference>
<keyword evidence="1 2" id="KW-0472">Membrane</keyword>
<keyword evidence="6" id="KW-0675">Receptor</keyword>
<feature type="domain" description="TonB-dependent receptor plug" evidence="5">
    <location>
        <begin position="114"/>
        <end position="219"/>
    </location>
</feature>
<comment type="subcellular location">
    <subcellularLocation>
        <location evidence="1">Cell outer membrane</location>
        <topology evidence="1">Multi-pass membrane protein</topology>
    </subcellularLocation>
</comment>
<dbReference type="InterPro" id="IPR039426">
    <property type="entry name" value="TonB-dep_rcpt-like"/>
</dbReference>
<evidence type="ECO:0000256" key="3">
    <source>
        <dbReference type="SAM" id="SignalP"/>
    </source>
</evidence>
<evidence type="ECO:0000259" key="5">
    <source>
        <dbReference type="Pfam" id="PF07715"/>
    </source>
</evidence>
<dbReference type="Gene3D" id="2.170.130.10">
    <property type="entry name" value="TonB-dependent receptor, plug domain"/>
    <property type="match status" value="1"/>
</dbReference>
<dbReference type="Gene3D" id="2.60.40.1120">
    <property type="entry name" value="Carboxypeptidase-like, regulatory domain"/>
    <property type="match status" value="1"/>
</dbReference>
<comment type="caution">
    <text evidence="6">The sequence shown here is derived from an EMBL/GenBank/DDBJ whole genome shotgun (WGS) entry which is preliminary data.</text>
</comment>
<accession>A0A5M8P1C3</accession>
<dbReference type="GO" id="GO:0009279">
    <property type="term" value="C:cell outer membrane"/>
    <property type="evidence" value="ECO:0007669"/>
    <property type="project" value="UniProtKB-SubCell"/>
</dbReference>
<feature type="domain" description="TonB-dependent receptor-like beta-barrel" evidence="4">
    <location>
        <begin position="475"/>
        <end position="1026"/>
    </location>
</feature>
<comment type="similarity">
    <text evidence="1 2">Belongs to the TonB-dependent receptor family.</text>
</comment>
<dbReference type="PROSITE" id="PS52016">
    <property type="entry name" value="TONB_DEPENDENT_REC_3"/>
    <property type="match status" value="1"/>
</dbReference>
<keyword evidence="1" id="KW-0812">Transmembrane</keyword>
<dbReference type="InterPro" id="IPR023997">
    <property type="entry name" value="TonB-dep_OMP_SusC/RagA_CS"/>
</dbReference>
<dbReference type="SUPFAM" id="SSF56935">
    <property type="entry name" value="Porins"/>
    <property type="match status" value="1"/>
</dbReference>
<protein>
    <submittedName>
        <fullName evidence="6">TonB-dependent receptor SusC</fullName>
    </submittedName>
</protein>
<dbReference type="Pfam" id="PF00593">
    <property type="entry name" value="TonB_dep_Rec_b-barrel"/>
    <property type="match status" value="1"/>
</dbReference>
<evidence type="ECO:0000259" key="4">
    <source>
        <dbReference type="Pfam" id="PF00593"/>
    </source>
</evidence>
<dbReference type="Proteomes" id="UP000324575">
    <property type="component" value="Unassembled WGS sequence"/>
</dbReference>
<gene>
    <name evidence="6" type="ORF">EZS26_001583</name>
</gene>
<dbReference type="EMBL" id="SNRX01000009">
    <property type="protein sequence ID" value="KAA6302223.1"/>
    <property type="molecule type" value="Genomic_DNA"/>
</dbReference>
<feature type="chain" id="PRO_5024453872" evidence="3">
    <location>
        <begin position="20"/>
        <end position="1063"/>
    </location>
</feature>
<evidence type="ECO:0000313" key="6">
    <source>
        <dbReference type="EMBL" id="KAA6302223.1"/>
    </source>
</evidence>
<name>A0A5M8P1C3_9BACT</name>
<dbReference type="NCBIfam" id="TIGR04056">
    <property type="entry name" value="OMP_RagA_SusC"/>
    <property type="match status" value="1"/>
</dbReference>
<proteinExistence type="inferred from homology"/>
<dbReference type="Pfam" id="PF13715">
    <property type="entry name" value="CarbopepD_reg_2"/>
    <property type="match status" value="1"/>
</dbReference>
<dbReference type="AlphaFoldDB" id="A0A5M8P1C3"/>
<dbReference type="InterPro" id="IPR012910">
    <property type="entry name" value="Plug_dom"/>
</dbReference>
<keyword evidence="1" id="KW-0998">Cell outer membrane</keyword>
<sequence>MKKLFSVFMLAFLAHGLSAQDVWRVSGVVTDGEDPFGLPGVSVFVQGSTVGTATDMDGKYTLSIPKGKSLTFSYVGYKTQTIAVKGNEEIDVVMTIDALLLNEVVAIGYGTMKKSDLTGAVASVKAAQLQKTPAAGIDQALQGRVAGVTVNANSGQPGAAAEVRIRGIGTVNDSRPIYVVDGVITDNITFLSPNDIASTEVLKDASATAIYGSRGANGVILVFTIKGSQGKTNISLNSYVGFQNRWHKLDLMQSHELAESILRINPRASTIAIYQQQGFNAWMQRLGSSPYFPMIKSDTNPYALDYASVETDWQDEVFKPNALIHNHYLSMRGGTEKDNYAMSASYFNQDGTIIGSDYERLTLRMNSSHQVRKWLKVGEHLTFVNATGRNAMNNSNSPGASIISAAIAMAPWDPTHYPEGSMNRKGEDLSGQISASSNFENVTNPFSMVQHSHPQNIEERWLGDLFLELTPVKNLVLHSGINLDLANNRNKSFDDAYRYSNFDGRDKNFLSSNMERYRRLTFENTATYTLDVKRHNLSAMLGQTTEEYNYYSIGNSGSSILVPSESNWYLSKTTDDNKNAAGDGVARSRMLSFLGRLHYSFDSRYLFTVNFRSDGSSKFPENPWGFFPSAAVAWRMSDESWLKEVDQLDFLKLRVGWGQIGNDKIDENGFRLTVGSSENVYYGYPLGKTEQILQQGAAILTYVNKGGSWEITEQTDLGIDLGIKKGILSGTVDFFVRDTKDMILSVKGPAHVGNRFDPVKNVGTVRNSGIEISLDHQQKINQLNYHISGNVSFVKNELTELNGGSPVISQYQRSDKGLGLFTFWGYQYEGVYRSDDEALEHLFYYKDRPNEMGFHAGDAKFSDLSGPNGVPDGKIDDDDKTDLGSPFPWLTYGLNLGADYRGFDVQVFFQGVYGNKIYNAMRYRTEGSGNEATLSTTMRNVYVDFTPLERNTMEGYGVDWTKLINTEGSIPKPLGNPLNNTAASERFVESGAYLRLKNVQFGYTIPKKITQKWAIERCRLYVTGSNLLAITPYTGYDPEIGGGVDYGNYPQSRTFMLGVNLDF</sequence>
<dbReference type="SUPFAM" id="SSF49464">
    <property type="entry name" value="Carboxypeptidase regulatory domain-like"/>
    <property type="match status" value="1"/>
</dbReference>
<evidence type="ECO:0000313" key="7">
    <source>
        <dbReference type="Proteomes" id="UP000324575"/>
    </source>
</evidence>
<evidence type="ECO:0000256" key="2">
    <source>
        <dbReference type="RuleBase" id="RU003357"/>
    </source>
</evidence>
<keyword evidence="2" id="KW-0798">TonB box</keyword>
<dbReference type="FunFam" id="2.60.40.1120:FF:000003">
    <property type="entry name" value="Outer membrane protein Omp121"/>
    <property type="match status" value="1"/>
</dbReference>
<dbReference type="Pfam" id="PF07715">
    <property type="entry name" value="Plug"/>
    <property type="match status" value="1"/>
</dbReference>
<keyword evidence="1" id="KW-0813">Transport</keyword>